<keyword evidence="4" id="KW-1185">Reference proteome</keyword>
<reference evidence="3 4" key="1">
    <citation type="submission" date="2018-03" db="EMBL/GenBank/DDBJ databases">
        <title>Bacillus urumqiensis sp. nov., a moderately haloalkaliphilic bacterium isolated from a salt lake.</title>
        <authorList>
            <person name="Zhao B."/>
            <person name="Liao Z."/>
        </authorList>
    </citation>
    <scope>NUCLEOTIDE SEQUENCE [LARGE SCALE GENOMIC DNA]</scope>
    <source>
        <strain evidence="3 4">BZ-SZ-XJ18</strain>
    </source>
</reference>
<name>A0A2P6MJV8_ALKUR</name>
<evidence type="ECO:0008006" key="5">
    <source>
        <dbReference type="Google" id="ProtNLM"/>
    </source>
</evidence>
<evidence type="ECO:0000256" key="1">
    <source>
        <dbReference type="ARBA" id="ARBA00022933"/>
    </source>
</evidence>
<dbReference type="GO" id="GO:0050485">
    <property type="term" value="F:oxidoreductase activity, acting on X-H and Y-H to form an X-Y bond, with a disulfide as acceptor"/>
    <property type="evidence" value="ECO:0007669"/>
    <property type="project" value="InterPro"/>
</dbReference>
<dbReference type="Proteomes" id="UP000243650">
    <property type="component" value="Unassembled WGS sequence"/>
</dbReference>
<protein>
    <recommendedName>
        <fullName evidence="5">Proline reductase</fullName>
    </recommendedName>
</protein>
<dbReference type="EMBL" id="PVNS01000003">
    <property type="protein sequence ID" value="PRO66564.1"/>
    <property type="molecule type" value="Genomic_DNA"/>
</dbReference>
<evidence type="ECO:0000313" key="3">
    <source>
        <dbReference type="EMBL" id="PRO66564.1"/>
    </source>
</evidence>
<gene>
    <name evidence="3" type="ORF">C6I21_04260</name>
</gene>
<dbReference type="AlphaFoldDB" id="A0A2P6MJV8"/>
<proteinExistence type="predicted"/>
<organism evidence="3 4">
    <name type="scientific">Alkalicoccus urumqiensis</name>
    <name type="common">Bacillus urumqiensis</name>
    <dbReference type="NCBI Taxonomy" id="1548213"/>
    <lineage>
        <taxon>Bacteria</taxon>
        <taxon>Bacillati</taxon>
        <taxon>Bacillota</taxon>
        <taxon>Bacilli</taxon>
        <taxon>Bacillales</taxon>
        <taxon>Bacillaceae</taxon>
        <taxon>Alkalicoccus</taxon>
    </lineage>
</organism>
<keyword evidence="2" id="KW-0560">Oxidoreductase</keyword>
<dbReference type="InterPro" id="IPR010187">
    <property type="entry name" value="Various_sel_PB"/>
</dbReference>
<comment type="caution">
    <text evidence="3">The sequence shown here is derived from an EMBL/GenBank/DDBJ whole genome shotgun (WGS) entry which is preliminary data.</text>
</comment>
<accession>A0A2P6MJV8</accession>
<keyword evidence="1" id="KW-0712">Selenocysteine</keyword>
<evidence type="ECO:0000256" key="2">
    <source>
        <dbReference type="ARBA" id="ARBA00023002"/>
    </source>
</evidence>
<evidence type="ECO:0000313" key="4">
    <source>
        <dbReference type="Proteomes" id="UP000243650"/>
    </source>
</evidence>
<dbReference type="Pfam" id="PF07355">
    <property type="entry name" value="GRDB"/>
    <property type="match status" value="1"/>
</dbReference>
<sequence>MFSRMKDQINQWIARRSIKKHGKSRVSSLTTAVPPEQARISFLTTAGVHLKEDPPFDVDAGDWGVRRIPAGSRTEDLMVTHTHYDTEAAEEDVNTVFPISVLQKLENEGAVGSLAPTLFGMMGYIPRTDKLMNESIPDILSVLKEEKVDILLLSPG</sequence>